<evidence type="ECO:0000256" key="1">
    <source>
        <dbReference type="SAM" id="Phobius"/>
    </source>
</evidence>
<protein>
    <submittedName>
        <fullName evidence="2">Uncharacterized protein</fullName>
    </submittedName>
</protein>
<feature type="transmembrane region" description="Helical" evidence="1">
    <location>
        <begin position="27"/>
        <end position="52"/>
    </location>
</feature>
<keyword evidence="1" id="KW-0812">Transmembrane</keyword>
<evidence type="ECO:0000313" key="3">
    <source>
        <dbReference type="Proteomes" id="UP001291623"/>
    </source>
</evidence>
<name>A0AAE1UP52_9SOLA</name>
<keyword evidence="1" id="KW-0472">Membrane</keyword>
<keyword evidence="1" id="KW-1133">Transmembrane helix</keyword>
<dbReference type="EMBL" id="JAVYJV010000024">
    <property type="protein sequence ID" value="KAK4337957.1"/>
    <property type="molecule type" value="Genomic_DNA"/>
</dbReference>
<keyword evidence="3" id="KW-1185">Reference proteome</keyword>
<gene>
    <name evidence="2" type="ORF">RND71_042444</name>
</gene>
<comment type="caution">
    <text evidence="2">The sequence shown here is derived from an EMBL/GenBank/DDBJ whole genome shotgun (WGS) entry which is preliminary data.</text>
</comment>
<dbReference type="AlphaFoldDB" id="A0AAE1UP52"/>
<evidence type="ECO:0000313" key="2">
    <source>
        <dbReference type="EMBL" id="KAK4337957.1"/>
    </source>
</evidence>
<organism evidence="2 3">
    <name type="scientific">Anisodus tanguticus</name>
    <dbReference type="NCBI Taxonomy" id="243964"/>
    <lineage>
        <taxon>Eukaryota</taxon>
        <taxon>Viridiplantae</taxon>
        <taxon>Streptophyta</taxon>
        <taxon>Embryophyta</taxon>
        <taxon>Tracheophyta</taxon>
        <taxon>Spermatophyta</taxon>
        <taxon>Magnoliopsida</taxon>
        <taxon>eudicotyledons</taxon>
        <taxon>Gunneridae</taxon>
        <taxon>Pentapetalae</taxon>
        <taxon>asterids</taxon>
        <taxon>lamiids</taxon>
        <taxon>Solanales</taxon>
        <taxon>Solanaceae</taxon>
        <taxon>Solanoideae</taxon>
        <taxon>Hyoscyameae</taxon>
        <taxon>Anisodus</taxon>
    </lineage>
</organism>
<accession>A0AAE1UP52</accession>
<dbReference type="Proteomes" id="UP001291623">
    <property type="component" value="Unassembled WGS sequence"/>
</dbReference>
<proteinExistence type="predicted"/>
<sequence length="54" mass="6247">MDTMEATNQLEGTKSINLEEEVLKMKIIIMISYSYLLTYFLCLCSELFGCIVMK</sequence>
<reference evidence="2" key="1">
    <citation type="submission" date="2023-12" db="EMBL/GenBank/DDBJ databases">
        <title>Genome assembly of Anisodus tanguticus.</title>
        <authorList>
            <person name="Wang Y.-J."/>
        </authorList>
    </citation>
    <scope>NUCLEOTIDE SEQUENCE</scope>
    <source>
        <strain evidence="2">KB-2021</strain>
        <tissue evidence="2">Leaf</tissue>
    </source>
</reference>